<name>A0A5C3MBP2_9AGAR</name>
<evidence type="ECO:0000313" key="1">
    <source>
        <dbReference type="EMBL" id="TFK42055.1"/>
    </source>
</evidence>
<gene>
    <name evidence="1" type="ORF">BDQ12DRAFT_599111</name>
</gene>
<dbReference type="OrthoDB" id="2522283at2759"/>
<dbReference type="STRING" id="68775.A0A5C3MBP2"/>
<accession>A0A5C3MBP2</accession>
<sequence>MGFFNTLELPSARTRPLHAFLPASISWLFAASKPAQHDVSFDLTTSSSAFEVSILPPPRVSKPAALPLEVVLSIIEAAYFTDDLEVNEDLLRSCSLVCRSWSMVSQKLLFSQVTLRTQRAFELFSTAVDRSTERGCALGDSVIRLRVVLDHNQPFTLHQHSFALAVMMCPNLYELNLALYGCAAPGEDIVGVPAISRMRRPAPSFDDHTLALLKAGPTITALQFSNWSENDQSIFQLLDVWPSLKSLIISGTPPQLPSPSSAPFSCELDELRMNFQTPPSVDFMKWLLHNSTSLRVLEFEREPSAHLLEYLVDTHGASLHSLSIPAVTADACLALHKCKQLREVAIQSCTTSPAVYKKLPEVLEHVAVGVDSDTQLIPLIYLVKSKNALKAVTVHLRDGATAHKELAVLKVACAYRGVELRMVRDVQVFRKLVRGDPISVEAYPRPKSLDNLHIMRS</sequence>
<reference evidence="1 2" key="1">
    <citation type="journal article" date="2019" name="Nat. Ecol. Evol.">
        <title>Megaphylogeny resolves global patterns of mushroom evolution.</title>
        <authorList>
            <person name="Varga T."/>
            <person name="Krizsan K."/>
            <person name="Foldi C."/>
            <person name="Dima B."/>
            <person name="Sanchez-Garcia M."/>
            <person name="Sanchez-Ramirez S."/>
            <person name="Szollosi G.J."/>
            <person name="Szarkandi J.G."/>
            <person name="Papp V."/>
            <person name="Albert L."/>
            <person name="Andreopoulos W."/>
            <person name="Angelini C."/>
            <person name="Antonin V."/>
            <person name="Barry K.W."/>
            <person name="Bougher N.L."/>
            <person name="Buchanan P."/>
            <person name="Buyck B."/>
            <person name="Bense V."/>
            <person name="Catcheside P."/>
            <person name="Chovatia M."/>
            <person name="Cooper J."/>
            <person name="Damon W."/>
            <person name="Desjardin D."/>
            <person name="Finy P."/>
            <person name="Geml J."/>
            <person name="Haridas S."/>
            <person name="Hughes K."/>
            <person name="Justo A."/>
            <person name="Karasinski D."/>
            <person name="Kautmanova I."/>
            <person name="Kiss B."/>
            <person name="Kocsube S."/>
            <person name="Kotiranta H."/>
            <person name="LaButti K.M."/>
            <person name="Lechner B.E."/>
            <person name="Liimatainen K."/>
            <person name="Lipzen A."/>
            <person name="Lukacs Z."/>
            <person name="Mihaltcheva S."/>
            <person name="Morgado L.N."/>
            <person name="Niskanen T."/>
            <person name="Noordeloos M.E."/>
            <person name="Ohm R.A."/>
            <person name="Ortiz-Santana B."/>
            <person name="Ovrebo C."/>
            <person name="Racz N."/>
            <person name="Riley R."/>
            <person name="Savchenko A."/>
            <person name="Shiryaev A."/>
            <person name="Soop K."/>
            <person name="Spirin V."/>
            <person name="Szebenyi C."/>
            <person name="Tomsovsky M."/>
            <person name="Tulloss R.E."/>
            <person name="Uehling J."/>
            <person name="Grigoriev I.V."/>
            <person name="Vagvolgyi C."/>
            <person name="Papp T."/>
            <person name="Martin F.M."/>
            <person name="Miettinen O."/>
            <person name="Hibbett D.S."/>
            <person name="Nagy L.G."/>
        </authorList>
    </citation>
    <scope>NUCLEOTIDE SEQUENCE [LARGE SCALE GENOMIC DNA]</scope>
    <source>
        <strain evidence="1 2">CBS 166.37</strain>
    </source>
</reference>
<dbReference type="SUPFAM" id="SSF52047">
    <property type="entry name" value="RNI-like"/>
    <property type="match status" value="1"/>
</dbReference>
<keyword evidence="2" id="KW-1185">Reference proteome</keyword>
<proteinExistence type="predicted"/>
<dbReference type="EMBL" id="ML213593">
    <property type="protein sequence ID" value="TFK42055.1"/>
    <property type="molecule type" value="Genomic_DNA"/>
</dbReference>
<dbReference type="InterPro" id="IPR032675">
    <property type="entry name" value="LRR_dom_sf"/>
</dbReference>
<dbReference type="AlphaFoldDB" id="A0A5C3MBP2"/>
<dbReference type="Gene3D" id="3.80.10.10">
    <property type="entry name" value="Ribonuclease Inhibitor"/>
    <property type="match status" value="1"/>
</dbReference>
<protein>
    <submittedName>
        <fullName evidence="1">Uncharacterized protein</fullName>
    </submittedName>
</protein>
<evidence type="ECO:0000313" key="2">
    <source>
        <dbReference type="Proteomes" id="UP000308652"/>
    </source>
</evidence>
<dbReference type="Proteomes" id="UP000308652">
    <property type="component" value="Unassembled WGS sequence"/>
</dbReference>
<organism evidence="1 2">
    <name type="scientific">Crucibulum laeve</name>
    <dbReference type="NCBI Taxonomy" id="68775"/>
    <lineage>
        <taxon>Eukaryota</taxon>
        <taxon>Fungi</taxon>
        <taxon>Dikarya</taxon>
        <taxon>Basidiomycota</taxon>
        <taxon>Agaricomycotina</taxon>
        <taxon>Agaricomycetes</taxon>
        <taxon>Agaricomycetidae</taxon>
        <taxon>Agaricales</taxon>
        <taxon>Agaricineae</taxon>
        <taxon>Nidulariaceae</taxon>
        <taxon>Crucibulum</taxon>
    </lineage>
</organism>